<protein>
    <submittedName>
        <fullName evidence="1">Rna-directed dna polymerase from mobile element jockey-like</fullName>
    </submittedName>
</protein>
<comment type="caution">
    <text evidence="1">The sequence shown here is derived from an EMBL/GenBank/DDBJ whole genome shotgun (WGS) entry which is preliminary data.</text>
</comment>
<reference evidence="1" key="1">
    <citation type="submission" date="2019-10" db="EMBL/GenBank/DDBJ databases">
        <authorList>
            <person name="Soares A.E.R."/>
            <person name="Aleixo A."/>
            <person name="Schneider P."/>
            <person name="Miyaki C.Y."/>
            <person name="Schneider M.P."/>
            <person name="Mello C."/>
            <person name="Vasconcelos A.T.R."/>
        </authorList>
    </citation>
    <scope>NUCLEOTIDE SEQUENCE</scope>
    <source>
        <tissue evidence="1">Muscle</tissue>
    </source>
</reference>
<sequence>MLLRALSCDWYSSISSVVATCNDIGNEIKCTLSRSAADTKLSSAVDTLQGWDAIHENLDELEKWAYENLMKINKYKYKVLHLGGGNPRHEYLLKEEFIQSSPAEKDLRVLVDERLDMSQQCVLTAKKANCMLSCIKRGVASRSKEVILPSHYCTLQRPQLE</sequence>
<dbReference type="EMBL" id="WHWB01034325">
    <property type="protein sequence ID" value="KAJ7411361.1"/>
    <property type="molecule type" value="Genomic_DNA"/>
</dbReference>
<proteinExistence type="predicted"/>
<name>A0ABQ9D2H1_9PASS</name>
<dbReference type="PANTHER" id="PTHR33332">
    <property type="entry name" value="REVERSE TRANSCRIPTASE DOMAIN-CONTAINING PROTEIN"/>
    <property type="match status" value="1"/>
</dbReference>
<accession>A0ABQ9D2H1</accession>
<evidence type="ECO:0000313" key="2">
    <source>
        <dbReference type="Proteomes" id="UP001145742"/>
    </source>
</evidence>
<dbReference type="Proteomes" id="UP001145742">
    <property type="component" value="Unassembled WGS sequence"/>
</dbReference>
<gene>
    <name evidence="1" type="ORF">WISP_102980</name>
</gene>
<evidence type="ECO:0000313" key="1">
    <source>
        <dbReference type="EMBL" id="KAJ7411361.1"/>
    </source>
</evidence>
<organism evidence="1 2">
    <name type="scientific">Willisornis vidua</name>
    <name type="common">Xingu scale-backed antbird</name>
    <dbReference type="NCBI Taxonomy" id="1566151"/>
    <lineage>
        <taxon>Eukaryota</taxon>
        <taxon>Metazoa</taxon>
        <taxon>Chordata</taxon>
        <taxon>Craniata</taxon>
        <taxon>Vertebrata</taxon>
        <taxon>Euteleostomi</taxon>
        <taxon>Archelosauria</taxon>
        <taxon>Archosauria</taxon>
        <taxon>Dinosauria</taxon>
        <taxon>Saurischia</taxon>
        <taxon>Theropoda</taxon>
        <taxon>Coelurosauria</taxon>
        <taxon>Aves</taxon>
        <taxon>Neognathae</taxon>
        <taxon>Neoaves</taxon>
        <taxon>Telluraves</taxon>
        <taxon>Australaves</taxon>
        <taxon>Passeriformes</taxon>
        <taxon>Thamnophilidae</taxon>
        <taxon>Willisornis</taxon>
    </lineage>
</organism>
<keyword evidence="2" id="KW-1185">Reference proteome</keyword>